<evidence type="ECO:0000313" key="3">
    <source>
        <dbReference type="Proteomes" id="UP000431922"/>
    </source>
</evidence>
<keyword evidence="3" id="KW-1185">Reference proteome</keyword>
<evidence type="ECO:0008006" key="4">
    <source>
        <dbReference type="Google" id="ProtNLM"/>
    </source>
</evidence>
<dbReference type="OrthoDB" id="485556at2"/>
<evidence type="ECO:0000256" key="1">
    <source>
        <dbReference type="SAM" id="SignalP"/>
    </source>
</evidence>
<keyword evidence="1" id="KW-0732">Signal</keyword>
<comment type="caution">
    <text evidence="2">The sequence shown here is derived from an EMBL/GenBank/DDBJ whole genome shotgun (WGS) entry which is preliminary data.</text>
</comment>
<proteinExistence type="predicted"/>
<dbReference type="RefSeq" id="WP_160755835.1">
    <property type="nucleotide sequence ID" value="NZ_WTYL01000002.1"/>
</dbReference>
<feature type="signal peptide" evidence="1">
    <location>
        <begin position="1"/>
        <end position="25"/>
    </location>
</feature>
<organism evidence="2 3">
    <name type="scientific">Allopontixanthobacter sediminis</name>
    <dbReference type="NCBI Taxonomy" id="1689985"/>
    <lineage>
        <taxon>Bacteria</taxon>
        <taxon>Pseudomonadati</taxon>
        <taxon>Pseudomonadota</taxon>
        <taxon>Alphaproteobacteria</taxon>
        <taxon>Sphingomonadales</taxon>
        <taxon>Erythrobacteraceae</taxon>
        <taxon>Allopontixanthobacter</taxon>
    </lineage>
</organism>
<sequence length="180" mass="18888">MNPSALLRLTIPPAMFLVLAGCGSAGDTAPAAQTDEAEVVAMTNYEPALVELPEAFSSRDCTEVAGAYAAALGEKKFSAAAQAWAEPIGTDKLALGYEGYGTPDLQIGQAREEGAAGSLFCEVTVTLRDGDNPQTPLKQGTLTFRRVNDVPGATPEQLRWRITNSTIYEGLTGPAKTPTP</sequence>
<dbReference type="AlphaFoldDB" id="A0A845B3R3"/>
<accession>A0A845B3R3</accession>
<evidence type="ECO:0000313" key="2">
    <source>
        <dbReference type="EMBL" id="MXP44212.1"/>
    </source>
</evidence>
<reference evidence="2 3" key="1">
    <citation type="submission" date="2019-12" db="EMBL/GenBank/DDBJ databases">
        <title>Genomic-based taxomic classification of the family Erythrobacteraceae.</title>
        <authorList>
            <person name="Xu L."/>
        </authorList>
    </citation>
    <scope>NUCLEOTIDE SEQUENCE [LARGE SCALE GENOMIC DNA]</scope>
    <source>
        <strain evidence="2 3">KCTC 42453</strain>
    </source>
</reference>
<protein>
    <recommendedName>
        <fullName evidence="4">Lipoprotein</fullName>
    </recommendedName>
</protein>
<dbReference type="EMBL" id="WTYL01000002">
    <property type="protein sequence ID" value="MXP44212.1"/>
    <property type="molecule type" value="Genomic_DNA"/>
</dbReference>
<gene>
    <name evidence="2" type="ORF">GRI65_07070</name>
</gene>
<feature type="chain" id="PRO_5032315531" description="Lipoprotein" evidence="1">
    <location>
        <begin position="26"/>
        <end position="180"/>
    </location>
</feature>
<dbReference type="Proteomes" id="UP000431922">
    <property type="component" value="Unassembled WGS sequence"/>
</dbReference>
<name>A0A845B3R3_9SPHN</name>